<evidence type="ECO:0000256" key="1">
    <source>
        <dbReference type="ARBA" id="ARBA00004389"/>
    </source>
</evidence>
<feature type="compositionally biased region" description="Basic and acidic residues" evidence="13">
    <location>
        <begin position="272"/>
        <end position="294"/>
    </location>
</feature>
<dbReference type="SUPFAM" id="SSF144000">
    <property type="entry name" value="Oxysterol-binding protein-like"/>
    <property type="match status" value="1"/>
</dbReference>
<evidence type="ECO:0000256" key="12">
    <source>
        <dbReference type="RuleBase" id="RU003845"/>
    </source>
</evidence>
<dbReference type="Gene3D" id="3.30.70.3490">
    <property type="match status" value="1"/>
</dbReference>
<evidence type="ECO:0000256" key="11">
    <source>
        <dbReference type="RuleBase" id="RU003844"/>
    </source>
</evidence>
<evidence type="ECO:0000256" key="13">
    <source>
        <dbReference type="SAM" id="MobiDB-lite"/>
    </source>
</evidence>
<dbReference type="GO" id="GO:0005829">
    <property type="term" value="C:cytosol"/>
    <property type="evidence" value="ECO:0007669"/>
    <property type="project" value="TreeGrafter"/>
</dbReference>
<dbReference type="GO" id="GO:0032541">
    <property type="term" value="C:cortical endoplasmic reticulum"/>
    <property type="evidence" value="ECO:0007669"/>
    <property type="project" value="TreeGrafter"/>
</dbReference>
<evidence type="ECO:0000259" key="15">
    <source>
        <dbReference type="PROSITE" id="PS50003"/>
    </source>
</evidence>
<dbReference type="Pfam" id="PF01237">
    <property type="entry name" value="Oxysterol_BP"/>
    <property type="match status" value="1"/>
</dbReference>
<dbReference type="PANTHER" id="PTHR10972">
    <property type="entry name" value="OXYSTEROL-BINDING PROTEIN-RELATED"/>
    <property type="match status" value="1"/>
</dbReference>
<dbReference type="InterPro" id="IPR018494">
    <property type="entry name" value="Oxysterol-bd_CS"/>
</dbReference>
<name>A0A3S3P7R1_9ACAR</name>
<dbReference type="Proteomes" id="UP000285301">
    <property type="component" value="Unassembled WGS sequence"/>
</dbReference>
<feature type="compositionally biased region" description="Acidic residues" evidence="13">
    <location>
        <begin position="797"/>
        <end position="806"/>
    </location>
</feature>
<dbReference type="Gene3D" id="2.30.29.30">
    <property type="entry name" value="Pleckstrin-homology domain (PH domain)/Phosphotyrosine-binding domain (PTB)"/>
    <property type="match status" value="1"/>
</dbReference>
<comment type="subcellular location">
    <subcellularLocation>
        <location evidence="1">Endoplasmic reticulum membrane</location>
        <topology evidence="1">Single-pass membrane protein</topology>
    </subcellularLocation>
</comment>
<gene>
    <name evidence="16" type="ORF">B4U79_10045</name>
</gene>
<dbReference type="GO" id="GO:0005789">
    <property type="term" value="C:endoplasmic reticulum membrane"/>
    <property type="evidence" value="ECO:0007669"/>
    <property type="project" value="UniProtKB-SubCell"/>
</dbReference>
<keyword evidence="17" id="KW-1185">Reference proteome</keyword>
<feature type="region of interest" description="Disordered" evidence="13">
    <location>
        <begin position="272"/>
        <end position="301"/>
    </location>
</feature>
<organism evidence="16 17">
    <name type="scientific">Dinothrombium tinctorium</name>
    <dbReference type="NCBI Taxonomy" id="1965070"/>
    <lineage>
        <taxon>Eukaryota</taxon>
        <taxon>Metazoa</taxon>
        <taxon>Ecdysozoa</taxon>
        <taxon>Arthropoda</taxon>
        <taxon>Chelicerata</taxon>
        <taxon>Arachnida</taxon>
        <taxon>Acari</taxon>
        <taxon>Acariformes</taxon>
        <taxon>Trombidiformes</taxon>
        <taxon>Prostigmata</taxon>
        <taxon>Anystina</taxon>
        <taxon>Parasitengona</taxon>
        <taxon>Trombidioidea</taxon>
        <taxon>Trombidiidae</taxon>
        <taxon>Dinothrombium</taxon>
    </lineage>
</organism>
<evidence type="ECO:0000256" key="9">
    <source>
        <dbReference type="ARBA" id="ARBA00023121"/>
    </source>
</evidence>
<evidence type="ECO:0000256" key="6">
    <source>
        <dbReference type="ARBA" id="ARBA00022824"/>
    </source>
</evidence>
<dbReference type="PROSITE" id="PS01013">
    <property type="entry name" value="OSBP"/>
    <property type="match status" value="1"/>
</dbReference>
<dbReference type="FunFam" id="2.40.160.120:FF:000020">
    <property type="entry name" value="Oxysterol-binding protein"/>
    <property type="match status" value="1"/>
</dbReference>
<feature type="region of interest" description="Disordered" evidence="13">
    <location>
        <begin position="774"/>
        <end position="812"/>
    </location>
</feature>
<reference evidence="16 17" key="1">
    <citation type="journal article" date="2018" name="Gigascience">
        <title>Genomes of trombidid mites reveal novel predicted allergens and laterally-transferred genes associated with secondary metabolism.</title>
        <authorList>
            <person name="Dong X."/>
            <person name="Chaisiri K."/>
            <person name="Xia D."/>
            <person name="Armstrong S.D."/>
            <person name="Fang Y."/>
            <person name="Donnelly M.J."/>
            <person name="Kadowaki T."/>
            <person name="McGarry J.W."/>
            <person name="Darby A.C."/>
            <person name="Makepeace B.L."/>
        </authorList>
    </citation>
    <scope>NUCLEOTIDE SEQUENCE [LARGE SCALE GENOMIC DNA]</scope>
    <source>
        <strain evidence="16">UoL-WK</strain>
    </source>
</reference>
<keyword evidence="8 12" id="KW-0445">Lipid transport</keyword>
<dbReference type="CDD" id="cd13286">
    <property type="entry name" value="PH_OPR5_ORP8"/>
    <property type="match status" value="1"/>
</dbReference>
<sequence length="895" mass="101697">MTPSVSELKSIPLSTTNSGLASTSNNFGNRNKSIPCTPLSLNQCQNEAKASGTIPSCSALAMSVTGSADVVKRESYKDRRKHYQKEKKRVAEELLSTLTDPTVVVLTDWLKVRGTLKGWTKLWCELKPGLLVLYKSPKTRKSSQWVGTVLLNICEVIERPSKKDGFCFKLFNPLEQSIWASKGPKGESFGALMLPLPMSYLIFRAPSEQAGKTWMDAIELSLRCSSFLARNMAQKEPLTPLTHNLSTDDGSPPQSASFSLNETEMEQHFQDHDLGDDDAHSDHEEHAHEKHSTDSDSDNTDVLENLRKLNVPGIRMKNGESQDDTVVETHYVENHNGEDLVPIADESGVQCEEVADENKSLLWSLLKQVRPGMDLSKVVLPTFILEPRSFLEKLTDYYYHCDILSKAVLEDDPLYRMEMIVKFYLSGFYKKPKGLKKPYNPILGETFRCYWLHPETHSRTFYIAEQVSHHPPISAFYVTNRKDGFCISGSILAKSKFYGNSVSAILDGTARLTLLTRGEDYLITMPYAHCKGILMGTLTLELGGKVEIKCEKTGYYTELEFKLKPFLGGSEFSNLVVGKIKLGKETLASIEGHWDTSIKIKHKKTGNESVLWLANAETRSHRLKRFTVPLEEQTDFESEKLWRKVSIAIHRGDQFAATEEKTILEEAQRKAYRDRQTNNETWVSKHFAKNLYTGEWVYIHADSRPWDPRTDVLQYEKDFVIQTKTRHRTPTVGCRTNSIVSTENQLPFSTASLKQSKEELLMRRKHHRKIISNIEYQISGESSPDTKSGQRTRESNDTTESDDINDGTERKSNKVSTLRQILESINTLQKEDNNCLQEIQRKIDLVLEKSKAEKSATLCPSQKLNLNFKEVFIVLLISIITQIIINISWEKIRKS</sequence>
<dbReference type="Pfam" id="PF00169">
    <property type="entry name" value="PH"/>
    <property type="match status" value="1"/>
</dbReference>
<dbReference type="SUPFAM" id="SSF50729">
    <property type="entry name" value="PH domain-like"/>
    <property type="match status" value="1"/>
</dbReference>
<evidence type="ECO:0000313" key="16">
    <source>
        <dbReference type="EMBL" id="RWS16720.1"/>
    </source>
</evidence>
<feature type="transmembrane region" description="Helical" evidence="14">
    <location>
        <begin position="871"/>
        <end position="889"/>
    </location>
</feature>
<comment type="caution">
    <text evidence="16">The sequence shown here is derived from an EMBL/GenBank/DDBJ whole genome shotgun (WGS) entry which is preliminary data.</text>
</comment>
<evidence type="ECO:0000256" key="10">
    <source>
        <dbReference type="ARBA" id="ARBA00023136"/>
    </source>
</evidence>
<dbReference type="FunFam" id="1.10.287.2720:FF:000002">
    <property type="entry name" value="Oxysterol-binding protein"/>
    <property type="match status" value="1"/>
</dbReference>
<dbReference type="InterPro" id="IPR000648">
    <property type="entry name" value="Oxysterol-bd"/>
</dbReference>
<dbReference type="InterPro" id="IPR011993">
    <property type="entry name" value="PH-like_dom_sf"/>
</dbReference>
<dbReference type="STRING" id="1965070.A0A3S3P7R1"/>
<accession>A0A3S3P7R1</accession>
<evidence type="ECO:0000256" key="7">
    <source>
        <dbReference type="ARBA" id="ARBA00022989"/>
    </source>
</evidence>
<dbReference type="FunFam" id="2.30.29.30:FF:000030">
    <property type="entry name" value="Oxysterol-binding protein"/>
    <property type="match status" value="1"/>
</dbReference>
<keyword evidence="3 12" id="KW-0813">Transport</keyword>
<evidence type="ECO:0000256" key="5">
    <source>
        <dbReference type="ARBA" id="ARBA00022692"/>
    </source>
</evidence>
<protein>
    <recommendedName>
        <fullName evidence="12">Oxysterol-binding protein</fullName>
    </recommendedName>
</protein>
<dbReference type="EMBL" id="NCKU01000183">
    <property type="protein sequence ID" value="RWS16720.1"/>
    <property type="molecule type" value="Genomic_DNA"/>
</dbReference>
<dbReference type="Gene3D" id="1.10.287.2720">
    <property type="match status" value="1"/>
</dbReference>
<evidence type="ECO:0000256" key="3">
    <source>
        <dbReference type="ARBA" id="ARBA00022448"/>
    </source>
</evidence>
<evidence type="ECO:0000313" key="17">
    <source>
        <dbReference type="Proteomes" id="UP000285301"/>
    </source>
</evidence>
<dbReference type="AlphaFoldDB" id="A0A3S3P7R1"/>
<dbReference type="OrthoDB" id="10053431at2759"/>
<keyword evidence="4" id="KW-0597">Phosphoprotein</keyword>
<dbReference type="PROSITE" id="PS50003">
    <property type="entry name" value="PH_DOMAIN"/>
    <property type="match status" value="1"/>
</dbReference>
<feature type="compositionally biased region" description="Polar residues" evidence="13">
    <location>
        <begin position="774"/>
        <end position="789"/>
    </location>
</feature>
<feature type="region of interest" description="Disordered" evidence="13">
    <location>
        <begin position="1"/>
        <end position="27"/>
    </location>
</feature>
<comment type="similarity">
    <text evidence="2 11">Belongs to the OSBP family.</text>
</comment>
<dbReference type="GO" id="GO:0006869">
    <property type="term" value="P:lipid transport"/>
    <property type="evidence" value="ECO:0007669"/>
    <property type="project" value="UniProtKB-KW"/>
</dbReference>
<proteinExistence type="inferred from homology"/>
<dbReference type="InterPro" id="IPR037239">
    <property type="entry name" value="OSBP_sf"/>
</dbReference>
<keyword evidence="5 14" id="KW-0812">Transmembrane</keyword>
<dbReference type="GO" id="GO:0015485">
    <property type="term" value="F:cholesterol binding"/>
    <property type="evidence" value="ECO:0007669"/>
    <property type="project" value="TreeGrafter"/>
</dbReference>
<dbReference type="PANTHER" id="PTHR10972:SF102">
    <property type="entry name" value="OXYSTEROL-BINDING PROTEIN"/>
    <property type="match status" value="1"/>
</dbReference>
<dbReference type="InterPro" id="IPR001849">
    <property type="entry name" value="PH_domain"/>
</dbReference>
<evidence type="ECO:0000256" key="4">
    <source>
        <dbReference type="ARBA" id="ARBA00022553"/>
    </source>
</evidence>
<keyword evidence="7 14" id="KW-1133">Transmembrane helix</keyword>
<dbReference type="Gene3D" id="2.40.160.120">
    <property type="match status" value="1"/>
</dbReference>
<keyword evidence="10 14" id="KW-0472">Membrane</keyword>
<keyword evidence="6" id="KW-0256">Endoplasmic reticulum</keyword>
<evidence type="ECO:0000256" key="14">
    <source>
        <dbReference type="SAM" id="Phobius"/>
    </source>
</evidence>
<feature type="domain" description="PH" evidence="15">
    <location>
        <begin position="103"/>
        <end position="223"/>
    </location>
</feature>
<keyword evidence="9" id="KW-0446">Lipid-binding</keyword>
<evidence type="ECO:0000256" key="2">
    <source>
        <dbReference type="ARBA" id="ARBA00008842"/>
    </source>
</evidence>
<dbReference type="SMART" id="SM00233">
    <property type="entry name" value="PH"/>
    <property type="match status" value="1"/>
</dbReference>
<evidence type="ECO:0000256" key="8">
    <source>
        <dbReference type="ARBA" id="ARBA00023055"/>
    </source>
</evidence>